<reference evidence="2" key="1">
    <citation type="submission" date="2016-06" db="EMBL/GenBank/DDBJ databases">
        <authorList>
            <person name="Varghese N."/>
            <person name="Submissions Spin"/>
        </authorList>
    </citation>
    <scope>NUCLEOTIDE SEQUENCE [LARGE SCALE GENOMIC DNA]</scope>
    <source>
        <strain evidence="2">DSM 43168</strain>
    </source>
</reference>
<accession>A0A1C5AC48</accession>
<keyword evidence="2" id="KW-1185">Reference proteome</keyword>
<protein>
    <recommendedName>
        <fullName evidence="3">Terminase small subunit</fullName>
    </recommendedName>
</protein>
<evidence type="ECO:0008006" key="3">
    <source>
        <dbReference type="Google" id="ProtNLM"/>
    </source>
</evidence>
<dbReference type="EMBL" id="FMCT01000012">
    <property type="protein sequence ID" value="SCF42797.1"/>
    <property type="molecule type" value="Genomic_DNA"/>
</dbReference>
<dbReference type="AlphaFoldDB" id="A0A1C5AC48"/>
<dbReference type="Proteomes" id="UP000183585">
    <property type="component" value="Unassembled WGS sequence"/>
</dbReference>
<dbReference type="RefSeq" id="WP_074476920.1">
    <property type="nucleotide sequence ID" value="NZ_FMCT01000012.1"/>
</dbReference>
<proteinExistence type="predicted"/>
<evidence type="ECO:0000313" key="2">
    <source>
        <dbReference type="Proteomes" id="UP000183585"/>
    </source>
</evidence>
<organism evidence="1 2">
    <name type="scientific">Micromonospora carbonacea</name>
    <dbReference type="NCBI Taxonomy" id="47853"/>
    <lineage>
        <taxon>Bacteria</taxon>
        <taxon>Bacillati</taxon>
        <taxon>Actinomycetota</taxon>
        <taxon>Actinomycetes</taxon>
        <taxon>Micromonosporales</taxon>
        <taxon>Micromonosporaceae</taxon>
        <taxon>Micromonospora</taxon>
    </lineage>
</organism>
<sequence>MAASKAQRAQVAKRRAEAVAMRMTGASFQAIADALGYSSRGAACQDVTRALEAAIAEQTRATDIYREEELQRLDLLLAEAWAVLKRQHVTVSHGRVIRDEDTDQPLIDDGPTLAAIDRVLKIQERRAKFLGLDAPTKVEAITIDALDAEIAKLSAELDEQPATSVPQE</sequence>
<gene>
    <name evidence="1" type="ORF">GA0070563_112132</name>
</gene>
<name>A0A1C5AC48_9ACTN</name>
<evidence type="ECO:0000313" key="1">
    <source>
        <dbReference type="EMBL" id="SCF42797.1"/>
    </source>
</evidence>